<protein>
    <submittedName>
        <fullName evidence="15">Olfactory receptor 52L1-like</fullName>
    </submittedName>
</protein>
<dbReference type="SUPFAM" id="SSF81321">
    <property type="entry name" value="Family A G protein-coupled receptor-like"/>
    <property type="match status" value="1"/>
</dbReference>
<evidence type="ECO:0000256" key="1">
    <source>
        <dbReference type="ARBA" id="ARBA00004651"/>
    </source>
</evidence>
<dbReference type="GO" id="GO:0004984">
    <property type="term" value="F:olfactory receptor activity"/>
    <property type="evidence" value="ECO:0000318"/>
    <property type="project" value="GO_Central"/>
</dbReference>
<dbReference type="PANTHER" id="PTHR26450">
    <property type="entry name" value="OLFACTORY RECEPTOR 56B1-RELATED"/>
    <property type="match status" value="1"/>
</dbReference>
<evidence type="ECO:0000256" key="13">
    <source>
        <dbReference type="SAM" id="Phobius"/>
    </source>
</evidence>
<dbReference type="GeneTree" id="ENSGT01150000286905"/>
<dbReference type="Gene3D" id="1.20.1070.10">
    <property type="entry name" value="Rhodopsin 7-helix transmembrane proteins"/>
    <property type="match status" value="1"/>
</dbReference>
<dbReference type="PRINTS" id="PR00245">
    <property type="entry name" value="OLFACTORYR"/>
</dbReference>
<feature type="transmembrane region" description="Helical" evidence="13">
    <location>
        <begin position="274"/>
        <end position="294"/>
    </location>
</feature>
<evidence type="ECO:0000256" key="2">
    <source>
        <dbReference type="ARBA" id="ARBA00022475"/>
    </source>
</evidence>
<dbReference type="AlphaFoldDB" id="W5NNS3"/>
<feature type="transmembrane region" description="Helical" evidence="13">
    <location>
        <begin position="238"/>
        <end position="262"/>
    </location>
</feature>
<feature type="transmembrane region" description="Helical" evidence="13">
    <location>
        <begin position="200"/>
        <end position="226"/>
    </location>
</feature>
<reference evidence="15" key="3">
    <citation type="submission" date="2025-09" db="UniProtKB">
        <authorList>
            <consortium name="Ensembl"/>
        </authorList>
    </citation>
    <scope>IDENTIFICATION</scope>
</reference>
<keyword evidence="8 13" id="KW-0472">Membrane</keyword>
<keyword evidence="10" id="KW-0675">Receptor</keyword>
<dbReference type="eggNOG" id="ENOG502RYU0">
    <property type="taxonomic scope" value="Eukaryota"/>
</dbReference>
<dbReference type="Proteomes" id="UP000018468">
    <property type="component" value="Linkage group LG3"/>
</dbReference>
<dbReference type="Pfam" id="PF13853">
    <property type="entry name" value="7tm_4"/>
    <property type="match status" value="1"/>
</dbReference>
<sequence length="312" mass="35543">EYRPGNVSHTNFVFVGFSALKENRRFLFIPFFLMFLLSLVANSVLIFVIITHRTLHTPMHVLISCIACVDLIWPIVITPKMLLSFLLDWNEISLLGCLSQMFFVNFIGGLQSSILMGMALDRYVAICNPLRYNDYVNRSSFFKLFTVVILRNLIFNVIVVILAGSHFFCLSNVIDHCFCEHMALVNLACGSTTKNSVAGLVASFCITSVDCLCIIVSYVRIFWAVFKTASVKSCQKAIHTCGTHLIVISVSYICAMTAFLTYRIENSMTSNIRVFISIMYILFPGCFNPIIYGIRTKEIREQILKMYKWQRT</sequence>
<evidence type="ECO:0000256" key="11">
    <source>
        <dbReference type="ARBA" id="ARBA00023180"/>
    </source>
</evidence>
<dbReference type="Ensembl" id="ENSLOCT00000022323.1">
    <property type="protein sequence ID" value="ENSLOCP00000022282.1"/>
    <property type="gene ID" value="ENSLOCG00000018181.1"/>
</dbReference>
<name>W5NNS3_LEPOC</name>
<dbReference type="InterPro" id="IPR000725">
    <property type="entry name" value="Olfact_rcpt"/>
</dbReference>
<evidence type="ECO:0000256" key="5">
    <source>
        <dbReference type="ARBA" id="ARBA00022725"/>
    </source>
</evidence>
<reference evidence="15" key="2">
    <citation type="submission" date="2025-08" db="UniProtKB">
        <authorList>
            <consortium name="Ensembl"/>
        </authorList>
    </citation>
    <scope>IDENTIFICATION</scope>
</reference>
<keyword evidence="16" id="KW-1185">Reference proteome</keyword>
<keyword evidence="4 13" id="KW-0812">Transmembrane</keyword>
<organism evidence="15 16">
    <name type="scientific">Lepisosteus oculatus</name>
    <name type="common">Spotted gar</name>
    <dbReference type="NCBI Taxonomy" id="7918"/>
    <lineage>
        <taxon>Eukaryota</taxon>
        <taxon>Metazoa</taxon>
        <taxon>Chordata</taxon>
        <taxon>Craniata</taxon>
        <taxon>Vertebrata</taxon>
        <taxon>Euteleostomi</taxon>
        <taxon>Actinopterygii</taxon>
        <taxon>Neopterygii</taxon>
        <taxon>Holostei</taxon>
        <taxon>Semionotiformes</taxon>
        <taxon>Lepisosteidae</taxon>
        <taxon>Lepisosteus</taxon>
    </lineage>
</organism>
<keyword evidence="12" id="KW-0807">Transducer</keyword>
<dbReference type="InParanoid" id="W5NNS3"/>
<feature type="transmembrane region" description="Helical" evidence="13">
    <location>
        <begin position="61"/>
        <end position="82"/>
    </location>
</feature>
<evidence type="ECO:0000256" key="9">
    <source>
        <dbReference type="ARBA" id="ARBA00023157"/>
    </source>
</evidence>
<keyword evidence="11" id="KW-0325">Glycoprotein</keyword>
<evidence type="ECO:0000313" key="16">
    <source>
        <dbReference type="Proteomes" id="UP000018468"/>
    </source>
</evidence>
<accession>W5NNS3</accession>
<dbReference type="PRINTS" id="PR00237">
    <property type="entry name" value="GPCRRHODOPSN"/>
</dbReference>
<dbReference type="PROSITE" id="PS50262">
    <property type="entry name" value="G_PROTEIN_RECEP_F1_2"/>
    <property type="match status" value="1"/>
</dbReference>
<keyword evidence="3" id="KW-0716">Sensory transduction</keyword>
<dbReference type="OMA" id="FLMACES"/>
<reference evidence="16" key="1">
    <citation type="submission" date="2011-12" db="EMBL/GenBank/DDBJ databases">
        <title>The Draft Genome of Lepisosteus oculatus.</title>
        <authorList>
            <consortium name="The Broad Institute Genome Assembly &amp; Analysis Group"/>
            <consortium name="Computational R&amp;D Group"/>
            <consortium name="and Sequencing Platform"/>
            <person name="Di Palma F."/>
            <person name="Alfoldi J."/>
            <person name="Johnson J."/>
            <person name="Berlin A."/>
            <person name="Gnerre S."/>
            <person name="Jaffe D."/>
            <person name="MacCallum I."/>
            <person name="Young S."/>
            <person name="Walker B.J."/>
            <person name="Lander E.S."/>
            <person name="Lindblad-Toh K."/>
        </authorList>
    </citation>
    <scope>NUCLEOTIDE SEQUENCE [LARGE SCALE GENOMIC DNA]</scope>
</reference>
<keyword evidence="2" id="KW-1003">Cell membrane</keyword>
<evidence type="ECO:0000256" key="8">
    <source>
        <dbReference type="ARBA" id="ARBA00023136"/>
    </source>
</evidence>
<dbReference type="SMART" id="SM01381">
    <property type="entry name" value="7TM_GPCR_Srsx"/>
    <property type="match status" value="1"/>
</dbReference>
<dbReference type="InterPro" id="IPR000276">
    <property type="entry name" value="GPCR_Rhodpsn"/>
</dbReference>
<evidence type="ECO:0000256" key="4">
    <source>
        <dbReference type="ARBA" id="ARBA00022692"/>
    </source>
</evidence>
<comment type="subcellular location">
    <subcellularLocation>
        <location evidence="1">Cell membrane</location>
        <topology evidence="1">Multi-pass membrane protein</topology>
    </subcellularLocation>
</comment>
<keyword evidence="7" id="KW-0297">G-protein coupled receptor</keyword>
<dbReference type="InterPro" id="IPR050402">
    <property type="entry name" value="OR51/52/56-like"/>
</dbReference>
<evidence type="ECO:0000256" key="10">
    <source>
        <dbReference type="ARBA" id="ARBA00023170"/>
    </source>
</evidence>
<feature type="transmembrane region" description="Helical" evidence="13">
    <location>
        <begin position="26"/>
        <end position="49"/>
    </location>
</feature>
<dbReference type="HOGENOM" id="CLU_012526_0_1_1"/>
<keyword evidence="9" id="KW-1015">Disulfide bond</keyword>
<dbReference type="EMBL" id="AHAT01003283">
    <property type="status" value="NOT_ANNOTATED_CDS"/>
    <property type="molecule type" value="Genomic_DNA"/>
</dbReference>
<feature type="transmembrane region" description="Helical" evidence="13">
    <location>
        <begin position="141"/>
        <end position="163"/>
    </location>
</feature>
<dbReference type="FunFam" id="1.20.1070.10:FF:000024">
    <property type="entry name" value="Olfactory receptor"/>
    <property type="match status" value="1"/>
</dbReference>
<keyword evidence="5" id="KW-0552">Olfaction</keyword>
<dbReference type="InterPro" id="IPR017452">
    <property type="entry name" value="GPCR_Rhodpsn_7TM"/>
</dbReference>
<evidence type="ECO:0000259" key="14">
    <source>
        <dbReference type="PROSITE" id="PS50262"/>
    </source>
</evidence>
<keyword evidence="6 13" id="KW-1133">Transmembrane helix</keyword>
<feature type="transmembrane region" description="Helical" evidence="13">
    <location>
        <begin position="102"/>
        <end position="120"/>
    </location>
</feature>
<proteinExistence type="predicted"/>
<evidence type="ECO:0000313" key="15">
    <source>
        <dbReference type="Ensembl" id="ENSLOCP00000022282.1"/>
    </source>
</evidence>
<evidence type="ECO:0000256" key="6">
    <source>
        <dbReference type="ARBA" id="ARBA00022989"/>
    </source>
</evidence>
<evidence type="ECO:0000256" key="7">
    <source>
        <dbReference type="ARBA" id="ARBA00023040"/>
    </source>
</evidence>
<dbReference type="GO" id="GO:0004930">
    <property type="term" value="F:G protein-coupled receptor activity"/>
    <property type="evidence" value="ECO:0007669"/>
    <property type="project" value="UniProtKB-KW"/>
</dbReference>
<dbReference type="GO" id="GO:0005886">
    <property type="term" value="C:plasma membrane"/>
    <property type="evidence" value="ECO:0000318"/>
    <property type="project" value="GO_Central"/>
</dbReference>
<feature type="domain" description="G-protein coupled receptors family 1 profile" evidence="14">
    <location>
        <begin position="41"/>
        <end position="292"/>
    </location>
</feature>
<evidence type="ECO:0000256" key="3">
    <source>
        <dbReference type="ARBA" id="ARBA00022606"/>
    </source>
</evidence>
<dbReference type="PANTHER" id="PTHR26450:SF391">
    <property type="entry name" value="ODORANT RECEPTOR-RELATED"/>
    <property type="match status" value="1"/>
</dbReference>
<evidence type="ECO:0000256" key="12">
    <source>
        <dbReference type="ARBA" id="ARBA00023224"/>
    </source>
</evidence>